<dbReference type="Proteomes" id="UP000002669">
    <property type="component" value="Unassembled WGS sequence"/>
</dbReference>
<dbReference type="SMART" id="SM00053">
    <property type="entry name" value="DYNc"/>
    <property type="match status" value="1"/>
</dbReference>
<gene>
    <name evidence="5" type="ORF">MGYG_08487</name>
</gene>
<keyword evidence="1" id="KW-0547">Nucleotide-binding</keyword>
<dbReference type="GO" id="GO:0000266">
    <property type="term" value="P:mitochondrial fission"/>
    <property type="evidence" value="ECO:0007669"/>
    <property type="project" value="TreeGrafter"/>
</dbReference>
<evidence type="ECO:0000259" key="4">
    <source>
        <dbReference type="PROSITE" id="PS51388"/>
    </source>
</evidence>
<dbReference type="CDD" id="cd08771">
    <property type="entry name" value="DLP_1"/>
    <property type="match status" value="1"/>
</dbReference>
<reference evidence="6" key="1">
    <citation type="journal article" date="2012" name="MBio">
        <title>Comparative genome analysis of Trichophyton rubrum and related dermatophytes reveals candidate genes involved in infection.</title>
        <authorList>
            <person name="Martinez D.A."/>
            <person name="Oliver B.G."/>
            <person name="Graeser Y."/>
            <person name="Goldberg J.M."/>
            <person name="Li W."/>
            <person name="Martinez-Rossi N.M."/>
            <person name="Monod M."/>
            <person name="Shelest E."/>
            <person name="Barton R.C."/>
            <person name="Birch E."/>
            <person name="Brakhage A.A."/>
            <person name="Chen Z."/>
            <person name="Gurr S.J."/>
            <person name="Heiman D."/>
            <person name="Heitman J."/>
            <person name="Kosti I."/>
            <person name="Rossi A."/>
            <person name="Saif S."/>
            <person name="Samalova M."/>
            <person name="Saunders C.W."/>
            <person name="Shea T."/>
            <person name="Summerbell R.C."/>
            <person name="Xu J."/>
            <person name="Young S."/>
            <person name="Zeng Q."/>
            <person name="Birren B.W."/>
            <person name="Cuomo C.A."/>
            <person name="White T.C."/>
        </authorList>
    </citation>
    <scope>NUCLEOTIDE SEQUENCE [LARGE SCALE GENOMIC DNA]</scope>
    <source>
        <strain evidence="6">ATCC MYA-4604 / CBS 118893</strain>
    </source>
</reference>
<dbReference type="AlphaFoldDB" id="E4V5U9"/>
<accession>E4V5U9</accession>
<dbReference type="Pfam" id="PF01031">
    <property type="entry name" value="Dynamin_M"/>
    <property type="match status" value="1"/>
</dbReference>
<proteinExistence type="predicted"/>
<dbReference type="GeneID" id="10024812"/>
<dbReference type="OrthoDB" id="415706at2759"/>
<dbReference type="InterPro" id="IPR022812">
    <property type="entry name" value="Dynamin"/>
</dbReference>
<dbReference type="InterPro" id="IPR001401">
    <property type="entry name" value="Dynamin_GTPase"/>
</dbReference>
<dbReference type="GO" id="GO:0005874">
    <property type="term" value="C:microtubule"/>
    <property type="evidence" value="ECO:0007669"/>
    <property type="project" value="TreeGrafter"/>
</dbReference>
<dbReference type="GO" id="GO:0005525">
    <property type="term" value="F:GTP binding"/>
    <property type="evidence" value="ECO:0007669"/>
    <property type="project" value="InterPro"/>
</dbReference>
<dbReference type="EMBL" id="DS989830">
    <property type="protein sequence ID" value="EFR05474.1"/>
    <property type="molecule type" value="Genomic_DNA"/>
</dbReference>
<dbReference type="PANTHER" id="PTHR11566:SF146">
    <property type="entry name" value="FAMILY GTPASE, PUTATIVE (AFU_ORTHOLOGUE AFUA_4G14300)-RELATED"/>
    <property type="match status" value="1"/>
</dbReference>
<dbReference type="Pfam" id="PF00350">
    <property type="entry name" value="Dynamin_N"/>
    <property type="match status" value="1"/>
</dbReference>
<dbReference type="SUPFAM" id="SSF52540">
    <property type="entry name" value="P-loop containing nucleoside triphosphate hydrolases"/>
    <property type="match status" value="1"/>
</dbReference>
<dbReference type="STRING" id="535722.E4V5U9"/>
<dbReference type="PROSITE" id="PS51388">
    <property type="entry name" value="GED"/>
    <property type="match status" value="1"/>
</dbReference>
<dbReference type="PRINTS" id="PR00195">
    <property type="entry name" value="DYNAMIN"/>
</dbReference>
<dbReference type="GO" id="GO:0003924">
    <property type="term" value="F:GTPase activity"/>
    <property type="evidence" value="ECO:0007669"/>
    <property type="project" value="InterPro"/>
</dbReference>
<dbReference type="Gene3D" id="3.40.50.300">
    <property type="entry name" value="P-loop containing nucleotide triphosphate hydrolases"/>
    <property type="match status" value="1"/>
</dbReference>
<dbReference type="OMA" id="KQSAHWE"/>
<dbReference type="VEuPathDB" id="FungiDB:MGYG_08487"/>
<feature type="region of interest" description="Disordered" evidence="3">
    <location>
        <begin position="593"/>
        <end position="626"/>
    </location>
</feature>
<dbReference type="HOGENOM" id="CLU_008964_7_2_1"/>
<dbReference type="PANTHER" id="PTHR11566">
    <property type="entry name" value="DYNAMIN"/>
    <property type="match status" value="1"/>
</dbReference>
<dbReference type="eggNOG" id="KOG0446">
    <property type="taxonomic scope" value="Eukaryota"/>
</dbReference>
<name>E4V5U9_ARTGP</name>
<sequence>MGQGIRHFVGVESSKQLAFVDDLYKLGVNTNIELPELVVVGDQSTGKSSVLQAITEVSFPVDETMCTRFPIKISFRQTRVKKTTIRATIFPGPVSQFDDALTSRTKLFLMEREELNPKAMKEIVEEASRAIFGEKQSSPSKPNGHTTSSSQLMLSDATLYIERSGPDEMHWTIIDLPGLIENRGQGQDGSTAADKRLRPRTNATIAEGLVRTYLSNERNIVIVVADPVDVERQRIFRLIEEIPGLQERSIGVLTKCDRKQETSDKWMIKLLRNELSTVCHLKHGWFGLRNRTPKESGISDAERDEKEAKMFSKEEWAGVPRDRTGIKSLMAYVDRERRSQLQKSIPHILHEIREKLQGCEAELEKLGKERTTPLAQQLYVQGFCNDMQKMADAALRGRYEDIPSDSLEAMLRFNVQKHLDKFSKDMRTATMALHFTCYHQDLINLKHASSDPTVWEALVETADGLYSEIWKEAQICQAGSLPGSIHPNIEENIFRKQSAHWERISRELVEKVRDSITGCYNILLKIAIPEEETRKEVNRAIEKDVEAWSRQIDAALTELVNDNQKLRLSTYNPIFMEEYQYADRQRGEILLQEPAVQDDTDTEKTSSSSTAEAKDSGYATPKSGGPGSISTKLSIILYVRARLESYYRIALNRFVDNVAMQVVERHALGPSCPIRTVSAGFFLQLSCGELEAIAGERNFARRAELQQEQSQYQKALKNWREFNQNLY</sequence>
<dbReference type="RefSeq" id="XP_003169581.1">
    <property type="nucleotide sequence ID" value="XM_003169533.1"/>
</dbReference>
<keyword evidence="6" id="KW-1185">Reference proteome</keyword>
<dbReference type="InterPro" id="IPR020850">
    <property type="entry name" value="GED_dom"/>
</dbReference>
<dbReference type="InterPro" id="IPR027417">
    <property type="entry name" value="P-loop_NTPase"/>
</dbReference>
<dbReference type="GO" id="GO:0048312">
    <property type="term" value="P:intracellular distribution of mitochondria"/>
    <property type="evidence" value="ECO:0007669"/>
    <property type="project" value="TreeGrafter"/>
</dbReference>
<dbReference type="GO" id="GO:0008017">
    <property type="term" value="F:microtubule binding"/>
    <property type="evidence" value="ECO:0007669"/>
    <property type="project" value="TreeGrafter"/>
</dbReference>
<dbReference type="InterPro" id="IPR045063">
    <property type="entry name" value="Dynamin_N"/>
</dbReference>
<keyword evidence="2" id="KW-0342">GTP-binding</keyword>
<evidence type="ECO:0000313" key="6">
    <source>
        <dbReference type="Proteomes" id="UP000002669"/>
    </source>
</evidence>
<organism evidence="6">
    <name type="scientific">Arthroderma gypseum (strain ATCC MYA-4604 / CBS 118893)</name>
    <name type="common">Microsporum gypseum</name>
    <dbReference type="NCBI Taxonomy" id="535722"/>
    <lineage>
        <taxon>Eukaryota</taxon>
        <taxon>Fungi</taxon>
        <taxon>Dikarya</taxon>
        <taxon>Ascomycota</taxon>
        <taxon>Pezizomycotina</taxon>
        <taxon>Eurotiomycetes</taxon>
        <taxon>Eurotiomycetidae</taxon>
        <taxon>Onygenales</taxon>
        <taxon>Arthrodermataceae</taxon>
        <taxon>Nannizzia</taxon>
    </lineage>
</organism>
<evidence type="ECO:0000256" key="3">
    <source>
        <dbReference type="SAM" id="MobiDB-lite"/>
    </source>
</evidence>
<evidence type="ECO:0000313" key="5">
    <source>
        <dbReference type="EMBL" id="EFR05474.1"/>
    </source>
</evidence>
<feature type="domain" description="GED" evidence="4">
    <location>
        <begin position="636"/>
        <end position="727"/>
    </location>
</feature>
<dbReference type="GO" id="GO:0016559">
    <property type="term" value="P:peroxisome fission"/>
    <property type="evidence" value="ECO:0007669"/>
    <property type="project" value="TreeGrafter"/>
</dbReference>
<dbReference type="GO" id="GO:0016020">
    <property type="term" value="C:membrane"/>
    <property type="evidence" value="ECO:0007669"/>
    <property type="project" value="TreeGrafter"/>
</dbReference>
<protein>
    <recommendedName>
        <fullName evidence="4">GED domain-containing protein</fullName>
    </recommendedName>
</protein>
<dbReference type="GO" id="GO:0005739">
    <property type="term" value="C:mitochondrion"/>
    <property type="evidence" value="ECO:0007669"/>
    <property type="project" value="TreeGrafter"/>
</dbReference>
<evidence type="ECO:0000256" key="1">
    <source>
        <dbReference type="ARBA" id="ARBA00022741"/>
    </source>
</evidence>
<dbReference type="InParanoid" id="E4V5U9"/>
<evidence type="ECO:0000256" key="2">
    <source>
        <dbReference type="ARBA" id="ARBA00023134"/>
    </source>
</evidence>
<dbReference type="GO" id="GO:0006897">
    <property type="term" value="P:endocytosis"/>
    <property type="evidence" value="ECO:0007669"/>
    <property type="project" value="TreeGrafter"/>
</dbReference>
<dbReference type="InterPro" id="IPR000375">
    <property type="entry name" value="Dynamin_stalk"/>
</dbReference>